<feature type="compositionally biased region" description="Polar residues" evidence="7">
    <location>
        <begin position="210"/>
        <end position="246"/>
    </location>
</feature>
<dbReference type="GO" id="GO:0048511">
    <property type="term" value="P:rhythmic process"/>
    <property type="evidence" value="ECO:0007669"/>
    <property type="project" value="UniProtKB-KW"/>
</dbReference>
<evidence type="ECO:0008006" key="12">
    <source>
        <dbReference type="Google" id="ProtNLM"/>
    </source>
</evidence>
<evidence type="ECO:0000256" key="5">
    <source>
        <dbReference type="PROSITE-ProRule" id="PRU00169"/>
    </source>
</evidence>
<evidence type="ECO:0000313" key="11">
    <source>
        <dbReference type="Proteomes" id="UP001642260"/>
    </source>
</evidence>
<comment type="caution">
    <text evidence="5">Lacks conserved residue(s) required for the propagation of feature annotation.</text>
</comment>
<comment type="caution">
    <text evidence="10">The sequence shown here is derived from an EMBL/GenBank/DDBJ whole genome shotgun (WGS) entry which is preliminary data.</text>
</comment>
<comment type="subcellular location">
    <subcellularLocation>
        <location evidence="1 6">Nucleus</location>
    </subcellularLocation>
</comment>
<evidence type="ECO:0000256" key="1">
    <source>
        <dbReference type="ARBA" id="ARBA00004123"/>
    </source>
</evidence>
<dbReference type="PROSITE" id="PS51017">
    <property type="entry name" value="CCT"/>
    <property type="match status" value="1"/>
</dbReference>
<evidence type="ECO:0000259" key="9">
    <source>
        <dbReference type="PROSITE" id="PS51017"/>
    </source>
</evidence>
<dbReference type="EMBL" id="CAKOAT010735154">
    <property type="protein sequence ID" value="CAH8386987.1"/>
    <property type="molecule type" value="Genomic_DNA"/>
</dbReference>
<dbReference type="Gene3D" id="3.40.50.2300">
    <property type="match status" value="1"/>
</dbReference>
<organism evidence="10 11">
    <name type="scientific">Eruca vesicaria subsp. sativa</name>
    <name type="common">Garden rocket</name>
    <name type="synonym">Eruca sativa</name>
    <dbReference type="NCBI Taxonomy" id="29727"/>
    <lineage>
        <taxon>Eukaryota</taxon>
        <taxon>Viridiplantae</taxon>
        <taxon>Streptophyta</taxon>
        <taxon>Embryophyta</taxon>
        <taxon>Tracheophyta</taxon>
        <taxon>Spermatophyta</taxon>
        <taxon>Magnoliopsida</taxon>
        <taxon>eudicotyledons</taxon>
        <taxon>Gunneridae</taxon>
        <taxon>Pentapetalae</taxon>
        <taxon>rosids</taxon>
        <taxon>malvids</taxon>
        <taxon>Brassicales</taxon>
        <taxon>Brassicaceae</taxon>
        <taxon>Brassiceae</taxon>
        <taxon>Eruca</taxon>
    </lineage>
</organism>
<gene>
    <name evidence="10" type="ORF">ERUC_LOCUS39470</name>
</gene>
<dbReference type="InterPro" id="IPR010402">
    <property type="entry name" value="CCT_domain"/>
</dbReference>
<keyword evidence="4 6" id="KW-0539">Nucleus</keyword>
<evidence type="ECO:0000256" key="4">
    <source>
        <dbReference type="ARBA" id="ARBA00023242"/>
    </source>
</evidence>
<evidence type="ECO:0000256" key="6">
    <source>
        <dbReference type="PROSITE-ProRule" id="PRU00357"/>
    </source>
</evidence>
<evidence type="ECO:0000256" key="7">
    <source>
        <dbReference type="SAM" id="MobiDB-lite"/>
    </source>
</evidence>
<protein>
    <recommendedName>
        <fullName evidence="12">CCT domain-containing protein</fullName>
    </recommendedName>
</protein>
<evidence type="ECO:0000256" key="2">
    <source>
        <dbReference type="ARBA" id="ARBA00010330"/>
    </source>
</evidence>
<dbReference type="InterPro" id="IPR001789">
    <property type="entry name" value="Sig_transdc_resp-reg_receiver"/>
</dbReference>
<proteinExistence type="inferred from homology"/>
<dbReference type="InterPro" id="IPR011006">
    <property type="entry name" value="CheY-like_superfamily"/>
</dbReference>
<feature type="compositionally biased region" description="Polar residues" evidence="7">
    <location>
        <begin position="160"/>
        <end position="178"/>
    </location>
</feature>
<evidence type="ECO:0000256" key="3">
    <source>
        <dbReference type="ARBA" id="ARBA00023108"/>
    </source>
</evidence>
<dbReference type="GO" id="GO:0005634">
    <property type="term" value="C:nucleus"/>
    <property type="evidence" value="ECO:0007669"/>
    <property type="project" value="UniProtKB-SubCell"/>
</dbReference>
<feature type="compositionally biased region" description="Basic and acidic residues" evidence="7">
    <location>
        <begin position="196"/>
        <end position="209"/>
    </location>
</feature>
<dbReference type="PANTHER" id="PTHR31319">
    <property type="entry name" value="ZINC FINGER PROTEIN CONSTANS-LIKE 4"/>
    <property type="match status" value="1"/>
</dbReference>
<sequence length="336" mass="37567">MSSEDSMTLVLKCMLRGAADYLIKPMRKNELKNLWQHVWRRLAVRDGYISHGLSLPASQQNLEENDETSADSRYHSDHGSGAQATSYNGHSKLIMTDVKDSDKKLESIDVTMDLIGGIDKRPECFYGDNTRGEYVGPELGLSLKRSCSGSFEKQDKTKQQKLSLSDESAFSRYENSQPAEKAEVAVEPSSSGEPKTPSESHEKLRRVTSDHGSATTSSNQEHIGSSSLSFHNQVTKQTQDSLFPVDSNSLKASKELGSESTNEWVAGQRVKEGEEGGLSVEQRRSQREAALLKFRLKRKDRCFGKKVRYQSRKKLAEQRPRVKGQFVRAVNSDASK</sequence>
<comment type="similarity">
    <text evidence="2">Belongs to the ARR-like family.</text>
</comment>
<evidence type="ECO:0000259" key="8">
    <source>
        <dbReference type="PROSITE" id="PS50110"/>
    </source>
</evidence>
<dbReference type="InterPro" id="IPR045281">
    <property type="entry name" value="CONSTANS-like"/>
</dbReference>
<name>A0ABC8LT28_ERUVS</name>
<accession>A0ABC8LT28</accession>
<keyword evidence="3" id="KW-0090">Biological rhythms</keyword>
<feature type="region of interest" description="Disordered" evidence="7">
    <location>
        <begin position="59"/>
        <end position="88"/>
    </location>
</feature>
<feature type="domain" description="Response regulatory" evidence="8">
    <location>
        <begin position="1"/>
        <end position="39"/>
    </location>
</feature>
<dbReference type="AlphaFoldDB" id="A0ABC8LT28"/>
<dbReference type="PROSITE" id="PS50110">
    <property type="entry name" value="RESPONSE_REGULATORY"/>
    <property type="match status" value="1"/>
</dbReference>
<feature type="domain" description="CCT" evidence="9">
    <location>
        <begin position="287"/>
        <end position="329"/>
    </location>
</feature>
<dbReference type="PANTHER" id="PTHR31319:SF97">
    <property type="entry name" value="CCT DOMAIN-CONTAINING PROTEIN"/>
    <property type="match status" value="1"/>
</dbReference>
<dbReference type="Proteomes" id="UP001642260">
    <property type="component" value="Unassembled WGS sequence"/>
</dbReference>
<feature type="region of interest" description="Disordered" evidence="7">
    <location>
        <begin position="151"/>
        <end position="246"/>
    </location>
</feature>
<keyword evidence="11" id="KW-1185">Reference proteome</keyword>
<reference evidence="10 11" key="1">
    <citation type="submission" date="2022-03" db="EMBL/GenBank/DDBJ databases">
        <authorList>
            <person name="Macdonald S."/>
            <person name="Ahmed S."/>
            <person name="Newling K."/>
        </authorList>
    </citation>
    <scope>NUCLEOTIDE SEQUENCE [LARGE SCALE GENOMIC DNA]</scope>
</reference>
<dbReference type="SUPFAM" id="SSF52172">
    <property type="entry name" value="CheY-like"/>
    <property type="match status" value="1"/>
</dbReference>
<dbReference type="Pfam" id="PF06203">
    <property type="entry name" value="CCT"/>
    <property type="match status" value="1"/>
</dbReference>
<evidence type="ECO:0000313" key="10">
    <source>
        <dbReference type="EMBL" id="CAH8386987.1"/>
    </source>
</evidence>